<dbReference type="GO" id="GO:0003677">
    <property type="term" value="F:DNA binding"/>
    <property type="evidence" value="ECO:0007669"/>
    <property type="project" value="UniProtKB-KW"/>
</dbReference>
<evidence type="ECO:0000256" key="2">
    <source>
        <dbReference type="ARBA" id="ARBA00023125"/>
    </source>
</evidence>
<evidence type="ECO:0000259" key="4">
    <source>
        <dbReference type="PROSITE" id="PS50949"/>
    </source>
</evidence>
<keyword evidence="1" id="KW-0805">Transcription regulation</keyword>
<dbReference type="EMBL" id="BRXE01000006">
    <property type="protein sequence ID" value="GLB81822.1"/>
    <property type="molecule type" value="Genomic_DNA"/>
</dbReference>
<dbReference type="PANTHER" id="PTHR45036">
    <property type="entry name" value="METHYLTRANSFERASE LIKE 7B"/>
    <property type="match status" value="1"/>
</dbReference>
<evidence type="ECO:0000256" key="1">
    <source>
        <dbReference type="ARBA" id="ARBA00023015"/>
    </source>
</evidence>
<sequence>MTSTRVENPFFARIWPAFAAHEAESVRVLRRENLAELSGRVLEIGAGCGTNFAYYPDTVTQVVAVEPESHLVPKARAAAATAPIPVVVTSQTAEDFSDGEPFDAVVCSLVLCSVHDQDGVLRRLHSLLRPGGETGWVDLRDLLKVDVKAGKPLFDQLRTGVIDGVRAGSLPPGTRLPTVRELAGQLGVAANTVARAYRELESAAIVETRGRFGTFISRFDPTDAAMAAAAKEYVEVAHALGLTKNDAMRYLTNVPDD</sequence>
<proteinExistence type="predicted"/>
<dbReference type="SUPFAM" id="SSF53335">
    <property type="entry name" value="S-adenosyl-L-methionine-dependent methyltransferases"/>
    <property type="match status" value="1"/>
</dbReference>
<keyword evidence="2" id="KW-0238">DNA-binding</keyword>
<dbReference type="SMART" id="SM00345">
    <property type="entry name" value="HTH_GNTR"/>
    <property type="match status" value="1"/>
</dbReference>
<feature type="domain" description="HTH gntR-type" evidence="4">
    <location>
        <begin position="151"/>
        <end position="219"/>
    </location>
</feature>
<name>A0AA37PX94_9MYCO</name>
<comment type="caution">
    <text evidence="5">The sequence shown here is derived from an EMBL/GenBank/DDBJ whole genome shotgun (WGS) entry which is preliminary data.</text>
</comment>
<dbReference type="InterPro" id="IPR036390">
    <property type="entry name" value="WH_DNA-bd_sf"/>
</dbReference>
<dbReference type="Gene3D" id="3.40.50.150">
    <property type="entry name" value="Vaccinia Virus protein VP39"/>
    <property type="match status" value="1"/>
</dbReference>
<dbReference type="Pfam" id="PF08241">
    <property type="entry name" value="Methyltransf_11"/>
    <property type="match status" value="1"/>
</dbReference>
<dbReference type="InterPro" id="IPR000524">
    <property type="entry name" value="Tscrpt_reg_HTH_GntR"/>
</dbReference>
<gene>
    <name evidence="5" type="ORF">SRL2020028_10780</name>
</gene>
<dbReference type="InterPro" id="IPR013216">
    <property type="entry name" value="Methyltransf_11"/>
</dbReference>
<dbReference type="InterPro" id="IPR052356">
    <property type="entry name" value="Thiol_S-MT"/>
</dbReference>
<accession>A0AA37PX94</accession>
<evidence type="ECO:0000313" key="5">
    <source>
        <dbReference type="EMBL" id="GLB81822.1"/>
    </source>
</evidence>
<dbReference type="InterPro" id="IPR036388">
    <property type="entry name" value="WH-like_DNA-bd_sf"/>
</dbReference>
<keyword evidence="3" id="KW-0804">Transcription</keyword>
<dbReference type="Gene3D" id="1.10.10.10">
    <property type="entry name" value="Winged helix-like DNA-binding domain superfamily/Winged helix DNA-binding domain"/>
    <property type="match status" value="1"/>
</dbReference>
<dbReference type="CDD" id="cd07377">
    <property type="entry name" value="WHTH_GntR"/>
    <property type="match status" value="1"/>
</dbReference>
<protein>
    <recommendedName>
        <fullName evidence="4">HTH gntR-type domain-containing protein</fullName>
    </recommendedName>
</protein>
<dbReference type="GO" id="GO:0008757">
    <property type="term" value="F:S-adenosylmethionine-dependent methyltransferase activity"/>
    <property type="evidence" value="ECO:0007669"/>
    <property type="project" value="InterPro"/>
</dbReference>
<dbReference type="CDD" id="cd02440">
    <property type="entry name" value="AdoMet_MTases"/>
    <property type="match status" value="1"/>
</dbReference>
<evidence type="ECO:0000313" key="6">
    <source>
        <dbReference type="Proteomes" id="UP001165663"/>
    </source>
</evidence>
<dbReference type="GO" id="GO:0003700">
    <property type="term" value="F:DNA-binding transcription factor activity"/>
    <property type="evidence" value="ECO:0007669"/>
    <property type="project" value="InterPro"/>
</dbReference>
<evidence type="ECO:0000256" key="3">
    <source>
        <dbReference type="ARBA" id="ARBA00023163"/>
    </source>
</evidence>
<dbReference type="PROSITE" id="PS50949">
    <property type="entry name" value="HTH_GNTR"/>
    <property type="match status" value="1"/>
</dbReference>
<dbReference type="InterPro" id="IPR029063">
    <property type="entry name" value="SAM-dependent_MTases_sf"/>
</dbReference>
<dbReference type="PANTHER" id="PTHR45036:SF1">
    <property type="entry name" value="METHYLTRANSFERASE LIKE 7A"/>
    <property type="match status" value="1"/>
</dbReference>
<dbReference type="Pfam" id="PF00392">
    <property type="entry name" value="GntR"/>
    <property type="match status" value="1"/>
</dbReference>
<reference evidence="5" key="1">
    <citation type="submission" date="2022-07" db="EMBL/GenBank/DDBJ databases">
        <title>Mycobacterium kiyosense sp. nov., scotochromogenic slow-glowing species isolated from respiratory specimens.</title>
        <authorList>
            <person name="Fukano H."/>
            <person name="Kazumi Y."/>
            <person name="Sakagami N."/>
            <person name="Ato M."/>
            <person name="Mitarai S."/>
            <person name="Hoshino Y."/>
        </authorList>
    </citation>
    <scope>NUCLEOTIDE SEQUENCE</scope>
    <source>
        <strain evidence="5">SRL2020-028</strain>
    </source>
</reference>
<dbReference type="SUPFAM" id="SSF46785">
    <property type="entry name" value="Winged helix' DNA-binding domain"/>
    <property type="match status" value="1"/>
</dbReference>
<dbReference type="Proteomes" id="UP001165663">
    <property type="component" value="Unassembled WGS sequence"/>
</dbReference>
<organism evidence="5 6">
    <name type="scientific">Mycobacterium kiyosense</name>
    <dbReference type="NCBI Taxonomy" id="2871094"/>
    <lineage>
        <taxon>Bacteria</taxon>
        <taxon>Bacillati</taxon>
        <taxon>Actinomycetota</taxon>
        <taxon>Actinomycetes</taxon>
        <taxon>Mycobacteriales</taxon>
        <taxon>Mycobacteriaceae</taxon>
        <taxon>Mycobacterium</taxon>
    </lineage>
</organism>
<dbReference type="AlphaFoldDB" id="A0AA37PX94"/>